<dbReference type="PANTHER" id="PTHR47331">
    <property type="entry name" value="PHD-TYPE DOMAIN-CONTAINING PROTEIN"/>
    <property type="match status" value="1"/>
</dbReference>
<dbReference type="InterPro" id="IPR040676">
    <property type="entry name" value="DUF5641"/>
</dbReference>
<keyword evidence="3" id="KW-1185">Reference proteome</keyword>
<gene>
    <name evidence="2" type="ORF">PLXY2_LOCUS9722</name>
</gene>
<name>A0A8S4FSA2_PLUXY</name>
<evidence type="ECO:0000259" key="1">
    <source>
        <dbReference type="Pfam" id="PF18701"/>
    </source>
</evidence>
<dbReference type="EMBL" id="CAJHNJ030000039">
    <property type="protein sequence ID" value="CAG9129865.1"/>
    <property type="molecule type" value="Genomic_DNA"/>
</dbReference>
<dbReference type="PANTHER" id="PTHR47331:SF1">
    <property type="entry name" value="GAG-LIKE PROTEIN"/>
    <property type="match status" value="1"/>
</dbReference>
<reference evidence="2" key="1">
    <citation type="submission" date="2020-11" db="EMBL/GenBank/DDBJ databases">
        <authorList>
            <person name="Whiteford S."/>
        </authorList>
    </citation>
    <scope>NUCLEOTIDE SEQUENCE</scope>
</reference>
<dbReference type="AlphaFoldDB" id="A0A8S4FSA2"/>
<proteinExistence type="predicted"/>
<organism evidence="2 3">
    <name type="scientific">Plutella xylostella</name>
    <name type="common">Diamondback moth</name>
    <name type="synonym">Plutella maculipennis</name>
    <dbReference type="NCBI Taxonomy" id="51655"/>
    <lineage>
        <taxon>Eukaryota</taxon>
        <taxon>Metazoa</taxon>
        <taxon>Ecdysozoa</taxon>
        <taxon>Arthropoda</taxon>
        <taxon>Hexapoda</taxon>
        <taxon>Insecta</taxon>
        <taxon>Pterygota</taxon>
        <taxon>Neoptera</taxon>
        <taxon>Endopterygota</taxon>
        <taxon>Lepidoptera</taxon>
        <taxon>Glossata</taxon>
        <taxon>Ditrysia</taxon>
        <taxon>Yponomeutoidea</taxon>
        <taxon>Plutellidae</taxon>
        <taxon>Plutella</taxon>
    </lineage>
</organism>
<accession>A0A8S4FSA2</accession>
<sequence>MLPAAPVEDKPISSLTRFKRIEQLKAHFWNRFYKEYISELQQRNKWRTIGEQPQTGELVLVKDDRLPPNRWLLGRVTAVYPGTDGVNRVADVITRAGTLRRAYNRLCPLPLLEQTVPRGGTMLKTDIITSVGLYARRFS</sequence>
<feature type="domain" description="DUF5641" evidence="1">
    <location>
        <begin position="16"/>
        <end position="109"/>
    </location>
</feature>
<evidence type="ECO:0000313" key="3">
    <source>
        <dbReference type="Proteomes" id="UP000653454"/>
    </source>
</evidence>
<protein>
    <submittedName>
        <fullName evidence="2">(diamondback moth) hypothetical protein</fullName>
    </submittedName>
</protein>
<comment type="caution">
    <text evidence="2">The sequence shown here is derived from an EMBL/GenBank/DDBJ whole genome shotgun (WGS) entry which is preliminary data.</text>
</comment>
<dbReference type="Pfam" id="PF18701">
    <property type="entry name" value="DUF5641"/>
    <property type="match status" value="1"/>
</dbReference>
<evidence type="ECO:0000313" key="2">
    <source>
        <dbReference type="EMBL" id="CAG9129865.1"/>
    </source>
</evidence>
<dbReference type="Proteomes" id="UP000653454">
    <property type="component" value="Unassembled WGS sequence"/>
</dbReference>